<dbReference type="Proteomes" id="UP000095463">
    <property type="component" value="Unassembled WGS sequence"/>
</dbReference>
<dbReference type="RefSeq" id="WP_069910237.1">
    <property type="nucleotide sequence ID" value="NZ_LAJE02000198.1"/>
</dbReference>
<evidence type="ECO:0000313" key="1">
    <source>
        <dbReference type="EMBL" id="OEO30573.1"/>
    </source>
</evidence>
<sequence>MEEAKRTLTVRVQSHEDFRDELMHAARAVDSGEGYQGEVHSFTSLPLFFRVFSQKRWELILKLQEIGPSSLRGLARALSRDVKRVHEDAELLLEEKVIERDKAGKLFVPFETIRIEASLPTASKSAA</sequence>
<proteinExistence type="predicted"/>
<dbReference type="Pfam" id="PF25212">
    <property type="entry name" value="HVO_A0114"/>
    <property type="match status" value="1"/>
</dbReference>
<comment type="caution">
    <text evidence="1">The sequence shown here is derived from an EMBL/GenBank/DDBJ whole genome shotgun (WGS) entry which is preliminary data.</text>
</comment>
<name>A0A1E5XPQ4_9HYPH</name>
<reference evidence="1 2" key="1">
    <citation type="journal article" date="2015" name="Genome Announc.">
        <title>Genome Assemblies of Three Soil-Associated Devosia species: D. insulae, D. limi, and D. soli.</title>
        <authorList>
            <person name="Hassan Y.I."/>
            <person name="Lepp D."/>
            <person name="Zhou T."/>
        </authorList>
    </citation>
    <scope>NUCLEOTIDE SEQUENCE [LARGE SCALE GENOMIC DNA]</scope>
    <source>
        <strain evidence="1 2">DS-56</strain>
    </source>
</reference>
<gene>
    <name evidence="1" type="ORF">VW23_020715</name>
</gene>
<keyword evidence="2" id="KW-1185">Reference proteome</keyword>
<dbReference type="AlphaFoldDB" id="A0A1E5XPQ4"/>
<evidence type="ECO:0000313" key="2">
    <source>
        <dbReference type="Proteomes" id="UP000095463"/>
    </source>
</evidence>
<dbReference type="EMBL" id="LAJE02000198">
    <property type="protein sequence ID" value="OEO30573.1"/>
    <property type="molecule type" value="Genomic_DNA"/>
</dbReference>
<organism evidence="1 2">
    <name type="scientific">Devosia insulae DS-56</name>
    <dbReference type="NCBI Taxonomy" id="1116389"/>
    <lineage>
        <taxon>Bacteria</taxon>
        <taxon>Pseudomonadati</taxon>
        <taxon>Pseudomonadota</taxon>
        <taxon>Alphaproteobacteria</taxon>
        <taxon>Hyphomicrobiales</taxon>
        <taxon>Devosiaceae</taxon>
        <taxon>Devosia</taxon>
    </lineage>
</organism>
<protein>
    <submittedName>
        <fullName evidence="1">Uncharacterized protein</fullName>
    </submittedName>
</protein>
<accession>A0A1E5XPQ4</accession>
<dbReference type="OrthoDB" id="7471569at2"/>